<dbReference type="Proteomes" id="UP000515506">
    <property type="component" value="Chromosome"/>
</dbReference>
<dbReference type="InterPro" id="IPR011006">
    <property type="entry name" value="CheY-like_superfamily"/>
</dbReference>
<organism evidence="6 7">
    <name type="scientific">Pseudoxanthomonas mexicana</name>
    <dbReference type="NCBI Taxonomy" id="128785"/>
    <lineage>
        <taxon>Bacteria</taxon>
        <taxon>Pseudomonadati</taxon>
        <taxon>Pseudomonadota</taxon>
        <taxon>Gammaproteobacteria</taxon>
        <taxon>Lysobacterales</taxon>
        <taxon>Lysobacteraceae</taxon>
        <taxon>Pseudoxanthomonas</taxon>
    </lineage>
</organism>
<proteinExistence type="predicted"/>
<dbReference type="Pfam" id="PF00072">
    <property type="entry name" value="Response_reg"/>
    <property type="match status" value="1"/>
</dbReference>
<dbReference type="EC" id="2.7.7.65" evidence="1"/>
<dbReference type="Gene3D" id="3.40.50.2300">
    <property type="match status" value="1"/>
</dbReference>
<dbReference type="EMBL" id="CP060028">
    <property type="protein sequence ID" value="QND80123.1"/>
    <property type="molecule type" value="Genomic_DNA"/>
</dbReference>
<accession>A0ABX6RA23</accession>
<evidence type="ECO:0000256" key="3">
    <source>
        <dbReference type="PROSITE-ProRule" id="PRU00169"/>
    </source>
</evidence>
<keyword evidence="3" id="KW-0597">Phosphoprotein</keyword>
<dbReference type="InterPro" id="IPR050469">
    <property type="entry name" value="Diguanylate_Cyclase"/>
</dbReference>
<evidence type="ECO:0000313" key="7">
    <source>
        <dbReference type="Proteomes" id="UP000515506"/>
    </source>
</evidence>
<dbReference type="InterPro" id="IPR043128">
    <property type="entry name" value="Rev_trsase/Diguanyl_cyclase"/>
</dbReference>
<protein>
    <recommendedName>
        <fullName evidence="1">diguanylate cyclase</fullName>
        <ecNumber evidence="1">2.7.7.65</ecNumber>
    </recommendedName>
</protein>
<dbReference type="Pfam" id="PF00990">
    <property type="entry name" value="GGDEF"/>
    <property type="match status" value="1"/>
</dbReference>
<feature type="domain" description="Response regulatory" evidence="4">
    <location>
        <begin position="29"/>
        <end position="144"/>
    </location>
</feature>
<feature type="domain" description="GGDEF" evidence="5">
    <location>
        <begin position="186"/>
        <end position="322"/>
    </location>
</feature>
<evidence type="ECO:0000259" key="5">
    <source>
        <dbReference type="PROSITE" id="PS50887"/>
    </source>
</evidence>
<dbReference type="PROSITE" id="PS50887">
    <property type="entry name" value="GGDEF"/>
    <property type="match status" value="1"/>
</dbReference>
<dbReference type="SUPFAM" id="SSF52172">
    <property type="entry name" value="CheY-like"/>
    <property type="match status" value="1"/>
</dbReference>
<dbReference type="CDD" id="cd01949">
    <property type="entry name" value="GGDEF"/>
    <property type="match status" value="1"/>
</dbReference>
<dbReference type="InterPro" id="IPR001789">
    <property type="entry name" value="Sig_transdc_resp-reg_receiver"/>
</dbReference>
<evidence type="ECO:0000313" key="6">
    <source>
        <dbReference type="EMBL" id="QND80123.1"/>
    </source>
</evidence>
<dbReference type="SMART" id="SM00267">
    <property type="entry name" value="GGDEF"/>
    <property type="match status" value="1"/>
</dbReference>
<dbReference type="InterPro" id="IPR029787">
    <property type="entry name" value="Nucleotide_cyclase"/>
</dbReference>
<evidence type="ECO:0000256" key="1">
    <source>
        <dbReference type="ARBA" id="ARBA00012528"/>
    </source>
</evidence>
<keyword evidence="7" id="KW-1185">Reference proteome</keyword>
<dbReference type="NCBIfam" id="TIGR00254">
    <property type="entry name" value="GGDEF"/>
    <property type="match status" value="1"/>
</dbReference>
<feature type="modified residue" description="4-aspartylphosphate" evidence="3">
    <location>
        <position position="77"/>
    </location>
</feature>
<dbReference type="PANTHER" id="PTHR45138:SF9">
    <property type="entry name" value="DIGUANYLATE CYCLASE DGCM-RELATED"/>
    <property type="match status" value="1"/>
</dbReference>
<comment type="catalytic activity">
    <reaction evidence="2">
        <text>2 GTP = 3',3'-c-di-GMP + 2 diphosphate</text>
        <dbReference type="Rhea" id="RHEA:24898"/>
        <dbReference type="ChEBI" id="CHEBI:33019"/>
        <dbReference type="ChEBI" id="CHEBI:37565"/>
        <dbReference type="ChEBI" id="CHEBI:58805"/>
        <dbReference type="EC" id="2.7.7.65"/>
    </reaction>
</comment>
<dbReference type="SUPFAM" id="SSF55073">
    <property type="entry name" value="Nucleotide cyclase"/>
    <property type="match status" value="1"/>
</dbReference>
<dbReference type="InterPro" id="IPR000160">
    <property type="entry name" value="GGDEF_dom"/>
</dbReference>
<dbReference type="PANTHER" id="PTHR45138">
    <property type="entry name" value="REGULATORY COMPONENTS OF SENSORY TRANSDUCTION SYSTEM"/>
    <property type="match status" value="1"/>
</dbReference>
<dbReference type="PROSITE" id="PS50110">
    <property type="entry name" value="RESPONSE_REGULATORY"/>
    <property type="match status" value="1"/>
</dbReference>
<evidence type="ECO:0000259" key="4">
    <source>
        <dbReference type="PROSITE" id="PS50110"/>
    </source>
</evidence>
<dbReference type="Gene3D" id="3.30.70.270">
    <property type="match status" value="1"/>
</dbReference>
<evidence type="ECO:0000256" key="2">
    <source>
        <dbReference type="ARBA" id="ARBA00034247"/>
    </source>
</evidence>
<dbReference type="RefSeq" id="WP_185895405.1">
    <property type="nucleotide sequence ID" value="NZ_CP060028.1"/>
</dbReference>
<gene>
    <name evidence="6" type="ORF">H4W19_17725</name>
</gene>
<dbReference type="SMART" id="SM00448">
    <property type="entry name" value="REC"/>
    <property type="match status" value="1"/>
</dbReference>
<name>A0ABX6RA23_PSEMX</name>
<reference evidence="6 7" key="1">
    <citation type="submission" date="2020-08" db="EMBL/GenBank/DDBJ databases">
        <title>Streptomycin resistant and MDR strain, P. mexicana.</title>
        <authorList>
            <person name="Ganesh-kumar S."/>
            <person name="Zhe T."/>
            <person name="Yu Z."/>
            <person name="Min Y."/>
        </authorList>
    </citation>
    <scope>NUCLEOTIDE SEQUENCE [LARGE SCALE GENOMIC DNA]</scope>
    <source>
        <strain evidence="6 7">GTZY</strain>
    </source>
</reference>
<sequence>MLEAQGPLMEAGQTWASGELEDLALQKMKILVVDDEPTNLHLMYNLFGEQHEIYVCRTGEEAITFFVDKRPDFVLMDVVMPGIGGLEACRRIKQLPGGAEAGVIFITGLADVDHETQCWEAGAVDFVTKPINPITLRRRLDSHITLRVQADQLREFAWIDGLTGVKNRRYFDRWMSDHPLSEVGKVPASIIMLDVDHFKAFNDRYGHLAGDECLRRVAAAMKAQLRRPDDALCRYGGEEFACLLPGADVQTATSIAHRLIGSVRGLAIPHENTARGMVTASAGVASGSLSGPDAGGSIIERADKCLYDAKQRGRDCVASEHDLV</sequence>